<reference evidence="2" key="1">
    <citation type="submission" date="2020-11" db="EMBL/GenBank/DDBJ databases">
        <authorList>
            <person name="Tran Van P."/>
        </authorList>
    </citation>
    <scope>NUCLEOTIDE SEQUENCE</scope>
</reference>
<protein>
    <submittedName>
        <fullName evidence="2">Uncharacterized protein</fullName>
    </submittedName>
</protein>
<evidence type="ECO:0000256" key="1">
    <source>
        <dbReference type="SAM" id="MobiDB-lite"/>
    </source>
</evidence>
<keyword evidence="3" id="KW-1185">Reference proteome</keyword>
<sequence length="57" mass="6003">MSLIKMETPDGTGQASTITDSFLNSSQQFIVHASDNTGDGDDSQMGMGSHDEHSDNG</sequence>
<dbReference type="Proteomes" id="UP000728032">
    <property type="component" value="Unassembled WGS sequence"/>
</dbReference>
<evidence type="ECO:0000313" key="3">
    <source>
        <dbReference type="Proteomes" id="UP000728032"/>
    </source>
</evidence>
<organism evidence="2">
    <name type="scientific">Oppiella nova</name>
    <dbReference type="NCBI Taxonomy" id="334625"/>
    <lineage>
        <taxon>Eukaryota</taxon>
        <taxon>Metazoa</taxon>
        <taxon>Ecdysozoa</taxon>
        <taxon>Arthropoda</taxon>
        <taxon>Chelicerata</taxon>
        <taxon>Arachnida</taxon>
        <taxon>Acari</taxon>
        <taxon>Acariformes</taxon>
        <taxon>Sarcoptiformes</taxon>
        <taxon>Oribatida</taxon>
        <taxon>Brachypylina</taxon>
        <taxon>Oppioidea</taxon>
        <taxon>Oppiidae</taxon>
        <taxon>Oppiella</taxon>
    </lineage>
</organism>
<gene>
    <name evidence="2" type="ORF">ONB1V03_LOCUS14580</name>
</gene>
<feature type="non-terminal residue" evidence="2">
    <location>
        <position position="57"/>
    </location>
</feature>
<name>A0A7R9MDC3_9ACAR</name>
<accession>A0A7R9MDC3</accession>
<proteinExistence type="predicted"/>
<dbReference type="AlphaFoldDB" id="A0A7R9MDC3"/>
<feature type="region of interest" description="Disordered" evidence="1">
    <location>
        <begin position="32"/>
        <end position="57"/>
    </location>
</feature>
<evidence type="ECO:0000313" key="2">
    <source>
        <dbReference type="EMBL" id="CAD7657955.1"/>
    </source>
</evidence>
<dbReference type="EMBL" id="CAJPVJ010013995">
    <property type="protein sequence ID" value="CAG2175141.1"/>
    <property type="molecule type" value="Genomic_DNA"/>
</dbReference>
<dbReference type="EMBL" id="OC928820">
    <property type="protein sequence ID" value="CAD7657955.1"/>
    <property type="molecule type" value="Genomic_DNA"/>
</dbReference>